<proteinExistence type="predicted"/>
<protein>
    <recommendedName>
        <fullName evidence="3">AAA-like domain protein</fullName>
    </recommendedName>
</protein>
<dbReference type="OrthoDB" id="2316594at2759"/>
<name>A0A9P4Q2P8_9PEZI</name>
<evidence type="ECO:0000313" key="1">
    <source>
        <dbReference type="EMBL" id="KAF2718430.1"/>
    </source>
</evidence>
<evidence type="ECO:0000313" key="2">
    <source>
        <dbReference type="Proteomes" id="UP000799441"/>
    </source>
</evidence>
<evidence type="ECO:0008006" key="3">
    <source>
        <dbReference type="Google" id="ProtNLM"/>
    </source>
</evidence>
<accession>A0A9P4Q2P8</accession>
<dbReference type="InterPro" id="IPR027417">
    <property type="entry name" value="P-loop_NTPase"/>
</dbReference>
<dbReference type="SUPFAM" id="SSF52540">
    <property type="entry name" value="P-loop containing nucleoside triphosphate hydrolases"/>
    <property type="match status" value="1"/>
</dbReference>
<dbReference type="AlphaFoldDB" id="A0A9P4Q2P8"/>
<gene>
    <name evidence="1" type="ORF">K431DRAFT_296962</name>
</gene>
<dbReference type="EMBL" id="MU003825">
    <property type="protein sequence ID" value="KAF2718430.1"/>
    <property type="molecule type" value="Genomic_DNA"/>
</dbReference>
<organism evidence="1 2">
    <name type="scientific">Polychaeton citri CBS 116435</name>
    <dbReference type="NCBI Taxonomy" id="1314669"/>
    <lineage>
        <taxon>Eukaryota</taxon>
        <taxon>Fungi</taxon>
        <taxon>Dikarya</taxon>
        <taxon>Ascomycota</taxon>
        <taxon>Pezizomycotina</taxon>
        <taxon>Dothideomycetes</taxon>
        <taxon>Dothideomycetidae</taxon>
        <taxon>Capnodiales</taxon>
        <taxon>Capnodiaceae</taxon>
        <taxon>Polychaeton</taxon>
    </lineage>
</organism>
<dbReference type="Gene3D" id="3.40.50.300">
    <property type="entry name" value="P-loop containing nucleotide triphosphate hydrolases"/>
    <property type="match status" value="1"/>
</dbReference>
<keyword evidence="2" id="KW-1185">Reference proteome</keyword>
<dbReference type="Proteomes" id="UP000799441">
    <property type="component" value="Unassembled WGS sequence"/>
</dbReference>
<sequence>MLRQRLGLLENFLTSYNIGAVKNTPDIFQPEPGTLTIVDLTDTFIDKAFACTLFGICLDIFNQRHVARVTKSADDGFKSGIILTCDEAHKYLDDSDAAQAFTERLIKLVREQRHYGARVVVATQDPTISGSLLGLCNTSIVHRFNDPAWFSVLRAHLAGASLATLSDIEQNELFGEIVGLHAGEAYVFSPSSYVCVDDDDEVKRLDSGLLKVKTRLRLTHDAGESHIASG</sequence>
<reference evidence="1" key="1">
    <citation type="journal article" date="2020" name="Stud. Mycol.">
        <title>101 Dothideomycetes genomes: a test case for predicting lifestyles and emergence of pathogens.</title>
        <authorList>
            <person name="Haridas S."/>
            <person name="Albert R."/>
            <person name="Binder M."/>
            <person name="Bloem J."/>
            <person name="Labutti K."/>
            <person name="Salamov A."/>
            <person name="Andreopoulos B."/>
            <person name="Baker S."/>
            <person name="Barry K."/>
            <person name="Bills G."/>
            <person name="Bluhm B."/>
            <person name="Cannon C."/>
            <person name="Castanera R."/>
            <person name="Culley D."/>
            <person name="Daum C."/>
            <person name="Ezra D."/>
            <person name="Gonzalez J."/>
            <person name="Henrissat B."/>
            <person name="Kuo A."/>
            <person name="Liang C."/>
            <person name="Lipzen A."/>
            <person name="Lutzoni F."/>
            <person name="Magnuson J."/>
            <person name="Mondo S."/>
            <person name="Nolan M."/>
            <person name="Ohm R."/>
            <person name="Pangilinan J."/>
            <person name="Park H.-J."/>
            <person name="Ramirez L."/>
            <person name="Alfaro M."/>
            <person name="Sun H."/>
            <person name="Tritt A."/>
            <person name="Yoshinaga Y."/>
            <person name="Zwiers L.-H."/>
            <person name="Turgeon B."/>
            <person name="Goodwin S."/>
            <person name="Spatafora J."/>
            <person name="Crous P."/>
            <person name="Grigoriev I."/>
        </authorList>
    </citation>
    <scope>NUCLEOTIDE SEQUENCE</scope>
    <source>
        <strain evidence="1">CBS 116435</strain>
    </source>
</reference>
<comment type="caution">
    <text evidence="1">The sequence shown here is derived from an EMBL/GenBank/DDBJ whole genome shotgun (WGS) entry which is preliminary data.</text>
</comment>